<feature type="binding site" evidence="5">
    <location>
        <position position="224"/>
    </location>
    <ligand>
        <name>dimethylallyl diphosphate</name>
        <dbReference type="ChEBI" id="CHEBI:57623"/>
    </ligand>
</feature>
<feature type="binding site" evidence="5">
    <location>
        <position position="74"/>
    </location>
    <ligand>
        <name>isopentenyl diphosphate</name>
        <dbReference type="ChEBI" id="CHEBI:128769"/>
    </ligand>
</feature>
<comment type="pathway">
    <text evidence="5">Isoprenoid biosynthesis; isopentenyl diphosphate biosynthesis via DXP pathway; isopentenyl diphosphate from 1-deoxy-D-xylulose 5-phosphate: step 6/6.</text>
</comment>
<dbReference type="PANTHER" id="PTHR30426">
    <property type="entry name" value="4-HYDROXY-3-METHYLBUT-2-ENYL DIPHOSPHATE REDUCTASE"/>
    <property type="match status" value="1"/>
</dbReference>
<keyword evidence="5 6" id="KW-0560">Oxidoreductase</keyword>
<feature type="binding site" evidence="5">
    <location>
        <position position="41"/>
    </location>
    <ligand>
        <name>(2E)-4-hydroxy-3-methylbut-2-enyl diphosphate</name>
        <dbReference type="ChEBI" id="CHEBI:128753"/>
    </ligand>
</feature>
<dbReference type="AlphaFoldDB" id="A0A4P7C397"/>
<protein>
    <recommendedName>
        <fullName evidence="5">4-hydroxy-3-methylbut-2-enyl diphosphate reductase</fullName>
        <shortName evidence="5">HMBPP reductase</shortName>
        <ecNumber evidence="5">1.17.7.4</ecNumber>
    </recommendedName>
</protein>
<dbReference type="NCBIfam" id="NF002188">
    <property type="entry name" value="PRK01045.1-2"/>
    <property type="match status" value="1"/>
</dbReference>
<dbReference type="InterPro" id="IPR003451">
    <property type="entry name" value="LytB/IspH"/>
</dbReference>
<feature type="binding site" evidence="5">
    <location>
        <position position="266"/>
    </location>
    <ligand>
        <name>(2E)-4-hydroxy-3-methylbut-2-enyl diphosphate</name>
        <dbReference type="ChEBI" id="CHEBI:128753"/>
    </ligand>
</feature>
<keyword evidence="7" id="KW-1185">Reference proteome</keyword>
<keyword evidence="5" id="KW-0414">Isoprene biosynthesis</keyword>
<dbReference type="OrthoDB" id="9804068at2"/>
<feature type="active site" description="Proton donor" evidence="5">
    <location>
        <position position="126"/>
    </location>
</feature>
<dbReference type="GO" id="GO:0050992">
    <property type="term" value="P:dimethylallyl diphosphate biosynthetic process"/>
    <property type="evidence" value="ECO:0007669"/>
    <property type="project" value="UniProtKB-UniRule"/>
</dbReference>
<feature type="binding site" evidence="5">
    <location>
        <position position="124"/>
    </location>
    <ligand>
        <name>dimethylallyl diphosphate</name>
        <dbReference type="ChEBI" id="CHEBI:57623"/>
    </ligand>
</feature>
<feature type="binding site" evidence="5">
    <location>
        <position position="12"/>
    </location>
    <ligand>
        <name>[4Fe-4S] cluster</name>
        <dbReference type="ChEBI" id="CHEBI:49883"/>
    </ligand>
</feature>
<dbReference type="KEGG" id="nwr:E3U44_17105"/>
<dbReference type="Pfam" id="PF02401">
    <property type="entry name" value="LYTB"/>
    <property type="match status" value="1"/>
</dbReference>
<evidence type="ECO:0000256" key="1">
    <source>
        <dbReference type="ARBA" id="ARBA00022485"/>
    </source>
</evidence>
<organism evidence="6 7">
    <name type="scientific">Nitrosococcus wardiae</name>
    <dbReference type="NCBI Taxonomy" id="1814290"/>
    <lineage>
        <taxon>Bacteria</taxon>
        <taxon>Pseudomonadati</taxon>
        <taxon>Pseudomonadota</taxon>
        <taxon>Gammaproteobacteria</taxon>
        <taxon>Chromatiales</taxon>
        <taxon>Chromatiaceae</taxon>
        <taxon>Nitrosococcus</taxon>
    </lineage>
</organism>
<dbReference type="NCBIfam" id="TIGR00216">
    <property type="entry name" value="ispH_lytB"/>
    <property type="match status" value="1"/>
</dbReference>
<feature type="binding site" evidence="5">
    <location>
        <position position="194"/>
    </location>
    <ligand>
        <name>[4Fe-4S] cluster</name>
        <dbReference type="ChEBI" id="CHEBI:49883"/>
    </ligand>
</feature>
<sequence>MKVTLAQPRGFCAGVVRAIDIVERALEIYGAPIYVLHEIVHNQHVVEDLQQRGVIFTEDLVSIPPGSVTIFSAHGVATAVVEAAKENNLQVIDATCPLVTKVHLQAQKYHRRGDELIIIGHSGHPEVEGTRGRVDGPVYVLDSVEEAEKLEIKDPEHVAYVTQTTLSIDDTRDVVAALKRRFPKIHGPELDDICYATQNRQNAVREMSKEIDILLVVGARNSSNSNRLREVGEQNGIIAHLIQDTKDLDSSWFTPQSRVGVTAGASTPEVLVQGVLNKLRDYGVEEVQDLDGVKESVSFRLPAMLLRAELQQKQAAHSKN</sequence>
<dbReference type="GO" id="GO:0046872">
    <property type="term" value="F:metal ion binding"/>
    <property type="evidence" value="ECO:0007669"/>
    <property type="project" value="UniProtKB-KW"/>
</dbReference>
<comment type="catalytic activity">
    <reaction evidence="5">
        <text>isopentenyl diphosphate + 2 oxidized [2Fe-2S]-[ferredoxin] + H2O = (2E)-4-hydroxy-3-methylbut-2-enyl diphosphate + 2 reduced [2Fe-2S]-[ferredoxin] + 2 H(+)</text>
        <dbReference type="Rhea" id="RHEA:24488"/>
        <dbReference type="Rhea" id="RHEA-COMP:10000"/>
        <dbReference type="Rhea" id="RHEA-COMP:10001"/>
        <dbReference type="ChEBI" id="CHEBI:15377"/>
        <dbReference type="ChEBI" id="CHEBI:15378"/>
        <dbReference type="ChEBI" id="CHEBI:33737"/>
        <dbReference type="ChEBI" id="CHEBI:33738"/>
        <dbReference type="ChEBI" id="CHEBI:128753"/>
        <dbReference type="ChEBI" id="CHEBI:128769"/>
        <dbReference type="EC" id="1.17.7.4"/>
    </reaction>
</comment>
<keyword evidence="4 5" id="KW-0411">Iron-sulfur</keyword>
<dbReference type="UniPathway" id="UPA00056">
    <property type="reaction ID" value="UER00097"/>
</dbReference>
<comment type="function">
    <text evidence="5">Catalyzes the conversion of 1-hydroxy-2-methyl-2-(E)-butenyl 4-diphosphate (HMBPP) into a mixture of isopentenyl diphosphate (IPP) and dimethylallyl diphosphate (DMAPP). Acts in the terminal step of the DOXP/MEP pathway for isoprenoid precursor biosynthesis.</text>
</comment>
<dbReference type="GO" id="GO:0019288">
    <property type="term" value="P:isopentenyl diphosphate biosynthetic process, methylerythritol 4-phosphate pathway"/>
    <property type="evidence" value="ECO:0007669"/>
    <property type="project" value="UniProtKB-UniRule"/>
</dbReference>
<dbReference type="UniPathway" id="UPA00059">
    <property type="reaction ID" value="UER00105"/>
</dbReference>
<evidence type="ECO:0000256" key="2">
    <source>
        <dbReference type="ARBA" id="ARBA00022723"/>
    </source>
</evidence>
<dbReference type="Gene3D" id="3.40.1010.20">
    <property type="entry name" value="4-hydroxy-3-methylbut-2-enyl diphosphate reductase, catalytic domain"/>
    <property type="match status" value="2"/>
</dbReference>
<feature type="binding site" evidence="5">
    <location>
        <position position="224"/>
    </location>
    <ligand>
        <name>isopentenyl diphosphate</name>
        <dbReference type="ChEBI" id="CHEBI:128769"/>
    </ligand>
</feature>
<dbReference type="GO" id="GO:0051539">
    <property type="term" value="F:4 iron, 4 sulfur cluster binding"/>
    <property type="evidence" value="ECO:0007669"/>
    <property type="project" value="UniProtKB-UniRule"/>
</dbReference>
<evidence type="ECO:0000256" key="4">
    <source>
        <dbReference type="ARBA" id="ARBA00023014"/>
    </source>
</evidence>
<accession>A0A4P7C397</accession>
<dbReference type="PANTHER" id="PTHR30426:SF0">
    <property type="entry name" value="4-HYDROXY-3-METHYLBUT-2-ENYL DIPHOSPHATE REDUCTASE"/>
    <property type="match status" value="1"/>
</dbReference>
<dbReference type="EMBL" id="CP038033">
    <property type="protein sequence ID" value="QBQ56034.1"/>
    <property type="molecule type" value="Genomic_DNA"/>
</dbReference>
<dbReference type="GO" id="GO:0051745">
    <property type="term" value="F:4-hydroxy-3-methylbut-2-enyl diphosphate reductase activity"/>
    <property type="evidence" value="ECO:0007669"/>
    <property type="project" value="UniProtKB-UniRule"/>
</dbReference>
<feature type="binding site" evidence="5">
    <location>
        <position position="266"/>
    </location>
    <ligand>
        <name>isopentenyl diphosphate</name>
        <dbReference type="ChEBI" id="CHEBI:128769"/>
    </ligand>
</feature>
<feature type="binding site" evidence="5">
    <location>
        <position position="124"/>
    </location>
    <ligand>
        <name>isopentenyl diphosphate</name>
        <dbReference type="ChEBI" id="CHEBI:128769"/>
    </ligand>
</feature>
<dbReference type="GO" id="GO:0016114">
    <property type="term" value="P:terpenoid biosynthetic process"/>
    <property type="evidence" value="ECO:0007669"/>
    <property type="project" value="UniProtKB-UniRule"/>
</dbReference>
<dbReference type="RefSeq" id="WP_134359287.1">
    <property type="nucleotide sequence ID" value="NZ_CP038033.1"/>
</dbReference>
<feature type="binding site" evidence="5">
    <location>
        <position position="222"/>
    </location>
    <ligand>
        <name>(2E)-4-hydroxy-3-methylbut-2-enyl diphosphate</name>
        <dbReference type="ChEBI" id="CHEBI:128753"/>
    </ligand>
</feature>
<evidence type="ECO:0000256" key="5">
    <source>
        <dbReference type="HAMAP-Rule" id="MF_00191"/>
    </source>
</evidence>
<feature type="binding site" evidence="5">
    <location>
        <position position="164"/>
    </location>
    <ligand>
        <name>(2E)-4-hydroxy-3-methylbut-2-enyl diphosphate</name>
        <dbReference type="ChEBI" id="CHEBI:128753"/>
    </ligand>
</feature>
<proteinExistence type="inferred from homology"/>
<feature type="binding site" evidence="5">
    <location>
        <position position="266"/>
    </location>
    <ligand>
        <name>dimethylallyl diphosphate</name>
        <dbReference type="ChEBI" id="CHEBI:57623"/>
    </ligand>
</feature>
<feature type="binding site" evidence="5">
    <location>
        <position position="223"/>
    </location>
    <ligand>
        <name>isopentenyl diphosphate</name>
        <dbReference type="ChEBI" id="CHEBI:128769"/>
    </ligand>
</feature>
<feature type="binding site" evidence="5">
    <location>
        <position position="96"/>
    </location>
    <ligand>
        <name>[4Fe-4S] cluster</name>
        <dbReference type="ChEBI" id="CHEBI:49883"/>
    </ligand>
</feature>
<name>A0A4P7C397_9GAMM</name>
<feature type="binding site" evidence="5">
    <location>
        <position position="124"/>
    </location>
    <ligand>
        <name>(2E)-4-hydroxy-3-methylbut-2-enyl diphosphate</name>
        <dbReference type="ChEBI" id="CHEBI:128753"/>
    </ligand>
</feature>
<gene>
    <name evidence="5 6" type="primary">ispH</name>
    <name evidence="6" type="synonym">lytB</name>
    <name evidence="6" type="ORF">E3U44_17105</name>
</gene>
<comment type="similarity">
    <text evidence="5">Belongs to the IspH family.</text>
</comment>
<dbReference type="CDD" id="cd13944">
    <property type="entry name" value="lytB_ispH"/>
    <property type="match status" value="1"/>
</dbReference>
<evidence type="ECO:0000313" key="7">
    <source>
        <dbReference type="Proteomes" id="UP000294325"/>
    </source>
</evidence>
<feature type="binding site" evidence="5">
    <location>
        <position position="41"/>
    </location>
    <ligand>
        <name>isopentenyl diphosphate</name>
        <dbReference type="ChEBI" id="CHEBI:128769"/>
    </ligand>
</feature>
<evidence type="ECO:0000313" key="6">
    <source>
        <dbReference type="EMBL" id="QBQ56034.1"/>
    </source>
</evidence>
<dbReference type="NCBIfam" id="NF002190">
    <property type="entry name" value="PRK01045.1-4"/>
    <property type="match status" value="1"/>
</dbReference>
<dbReference type="Proteomes" id="UP000294325">
    <property type="component" value="Chromosome"/>
</dbReference>
<feature type="binding site" evidence="5">
    <location>
        <position position="74"/>
    </location>
    <ligand>
        <name>dimethylallyl diphosphate</name>
        <dbReference type="ChEBI" id="CHEBI:57623"/>
    </ligand>
</feature>
<comment type="pathway">
    <text evidence="5">Isoprenoid biosynthesis; dimethylallyl diphosphate biosynthesis; dimethylallyl diphosphate from (2E)-4-hydroxy-3-methylbutenyl diphosphate: step 1/1.</text>
</comment>
<dbReference type="HAMAP" id="MF_00191">
    <property type="entry name" value="IspH"/>
    <property type="match status" value="1"/>
</dbReference>
<keyword evidence="2 5" id="KW-0479">Metal-binding</keyword>
<feature type="binding site" evidence="5">
    <location>
        <position position="41"/>
    </location>
    <ligand>
        <name>dimethylallyl diphosphate</name>
        <dbReference type="ChEBI" id="CHEBI:57623"/>
    </ligand>
</feature>
<feature type="binding site" evidence="5">
    <location>
        <position position="222"/>
    </location>
    <ligand>
        <name>dimethylallyl diphosphate</name>
        <dbReference type="ChEBI" id="CHEBI:57623"/>
    </ligand>
</feature>
<dbReference type="EC" id="1.17.7.4" evidence="5"/>
<keyword evidence="3 5" id="KW-0408">Iron</keyword>
<reference evidence="6 7" key="1">
    <citation type="submission" date="2019-03" db="EMBL/GenBank/DDBJ databases">
        <title>The genome sequence of Nitrosococcus wardiae strain D1FHST reveals the archetypal metabolic capacity of ammonia-oxidizing Gammaproteobacteria.</title>
        <authorList>
            <person name="Wang L."/>
            <person name="Lim C.K."/>
            <person name="Hanson T.E."/>
            <person name="Dang H."/>
            <person name="Klotz M.G."/>
        </authorList>
    </citation>
    <scope>NUCLEOTIDE SEQUENCE [LARGE SCALE GENOMIC DNA]</scope>
    <source>
        <strain evidence="6 7">D1FHS</strain>
    </source>
</reference>
<comment type="cofactor">
    <cofactor evidence="5">
        <name>[4Fe-4S] cluster</name>
        <dbReference type="ChEBI" id="CHEBI:49883"/>
    </cofactor>
    <text evidence="5">Binds 1 [4Fe-4S] cluster per subunit.</text>
</comment>
<feature type="binding site" evidence="5">
    <location>
        <position position="74"/>
    </location>
    <ligand>
        <name>(2E)-4-hydroxy-3-methylbut-2-enyl diphosphate</name>
        <dbReference type="ChEBI" id="CHEBI:128753"/>
    </ligand>
</feature>
<feature type="binding site" evidence="5">
    <location>
        <position position="222"/>
    </location>
    <ligand>
        <name>isopentenyl diphosphate</name>
        <dbReference type="ChEBI" id="CHEBI:128769"/>
    </ligand>
</feature>
<dbReference type="Gene3D" id="3.40.50.11270">
    <property type="match status" value="1"/>
</dbReference>
<feature type="binding site" evidence="5">
    <location>
        <position position="224"/>
    </location>
    <ligand>
        <name>(2E)-4-hydroxy-3-methylbut-2-enyl diphosphate</name>
        <dbReference type="ChEBI" id="CHEBI:128753"/>
    </ligand>
</feature>
<evidence type="ECO:0000256" key="3">
    <source>
        <dbReference type="ARBA" id="ARBA00023004"/>
    </source>
</evidence>
<feature type="binding site" evidence="5">
    <location>
        <position position="223"/>
    </location>
    <ligand>
        <name>(2E)-4-hydroxy-3-methylbut-2-enyl diphosphate</name>
        <dbReference type="ChEBI" id="CHEBI:128753"/>
    </ligand>
</feature>
<feature type="binding site" evidence="5">
    <location>
        <position position="223"/>
    </location>
    <ligand>
        <name>dimethylallyl diphosphate</name>
        <dbReference type="ChEBI" id="CHEBI:57623"/>
    </ligand>
</feature>
<comment type="catalytic activity">
    <reaction evidence="5">
        <text>dimethylallyl diphosphate + 2 oxidized [2Fe-2S]-[ferredoxin] + H2O = (2E)-4-hydroxy-3-methylbut-2-enyl diphosphate + 2 reduced [2Fe-2S]-[ferredoxin] + 2 H(+)</text>
        <dbReference type="Rhea" id="RHEA:24825"/>
        <dbReference type="Rhea" id="RHEA-COMP:10000"/>
        <dbReference type="Rhea" id="RHEA-COMP:10001"/>
        <dbReference type="ChEBI" id="CHEBI:15377"/>
        <dbReference type="ChEBI" id="CHEBI:15378"/>
        <dbReference type="ChEBI" id="CHEBI:33737"/>
        <dbReference type="ChEBI" id="CHEBI:33738"/>
        <dbReference type="ChEBI" id="CHEBI:57623"/>
        <dbReference type="ChEBI" id="CHEBI:128753"/>
        <dbReference type="EC" id="1.17.7.4"/>
    </reaction>
</comment>
<keyword evidence="1 5" id="KW-0004">4Fe-4S</keyword>